<dbReference type="RefSeq" id="WP_137608236.1">
    <property type="nucleotide sequence ID" value="NZ_BJDH01000013.1"/>
</dbReference>
<keyword evidence="1" id="KW-1133">Transmembrane helix</keyword>
<organism evidence="3 4">
    <name type="scientific">Lactiplantibacillus daoliensis</name>
    <dbReference type="NCBI Taxonomy" id="2559916"/>
    <lineage>
        <taxon>Bacteria</taxon>
        <taxon>Bacillati</taxon>
        <taxon>Bacillota</taxon>
        <taxon>Bacilli</taxon>
        <taxon>Lactobacillales</taxon>
        <taxon>Lactobacillaceae</taxon>
        <taxon>Lactiplantibacillus</taxon>
    </lineage>
</organism>
<protein>
    <submittedName>
        <fullName evidence="3">Glycosyltransferase</fullName>
        <ecNumber evidence="3">2.4.-.-</ecNumber>
    </submittedName>
</protein>
<dbReference type="SUPFAM" id="SSF53756">
    <property type="entry name" value="UDP-Glycosyltransferase/glycogen phosphorylase"/>
    <property type="match status" value="1"/>
</dbReference>
<evidence type="ECO:0000313" key="4">
    <source>
        <dbReference type="Proteomes" id="UP001596227"/>
    </source>
</evidence>
<dbReference type="PANTHER" id="PTHR12526:SF630">
    <property type="entry name" value="GLYCOSYLTRANSFERASE"/>
    <property type="match status" value="1"/>
</dbReference>
<sequence length="356" mass="40000">MLDILVTYPKLSGNGGIETVLTSLLNSYEKNNRSIQLFLPGGSEQVDWIQSVHDSEKKIKLKNSKTLFGQLIATFIYVLYMNPKVVIVLSKGQIMACFLAKIFNRKLKIVSWNHFSLDVTRSKKLLRVFKLCDAHLSISSGISKQLAKLGIEEEKIYTIYNPIKKVTNSIPRSVGNVHQVYYIGRVQFTGQKNLSELFKVLAGLKNLKWHLTIIGGETDLDKEKLLNLATELQITANISWLGWVKSPWEHVKSADALVLTSNFEGLPMILCEGIAHGIPVMSSDCETGPVDIVDNNVNGYLYHLHDVQDGTQKLARLLRSRKKFSDTGSICKTAEKFSESEYFTRFDSLITSLIGD</sequence>
<dbReference type="GO" id="GO:0016757">
    <property type="term" value="F:glycosyltransferase activity"/>
    <property type="evidence" value="ECO:0007669"/>
    <property type="project" value="UniProtKB-KW"/>
</dbReference>
<proteinExistence type="predicted"/>
<keyword evidence="3" id="KW-0808">Transferase</keyword>
<accession>A0ABW1UE41</accession>
<gene>
    <name evidence="3" type="ORF">ACFQH1_02665</name>
</gene>
<dbReference type="InterPro" id="IPR001296">
    <property type="entry name" value="Glyco_trans_1"/>
</dbReference>
<dbReference type="PANTHER" id="PTHR12526">
    <property type="entry name" value="GLYCOSYLTRANSFERASE"/>
    <property type="match status" value="1"/>
</dbReference>
<evidence type="ECO:0000256" key="1">
    <source>
        <dbReference type="SAM" id="Phobius"/>
    </source>
</evidence>
<dbReference type="CDD" id="cd03811">
    <property type="entry name" value="GT4_GT28_WabH-like"/>
    <property type="match status" value="1"/>
</dbReference>
<feature type="domain" description="Glycosyl transferase family 1" evidence="2">
    <location>
        <begin position="179"/>
        <end position="323"/>
    </location>
</feature>
<keyword evidence="4" id="KW-1185">Reference proteome</keyword>
<name>A0ABW1UE41_9LACO</name>
<evidence type="ECO:0000313" key="3">
    <source>
        <dbReference type="EMBL" id="MFC6294117.1"/>
    </source>
</evidence>
<dbReference type="Gene3D" id="3.40.50.2000">
    <property type="entry name" value="Glycogen Phosphorylase B"/>
    <property type="match status" value="2"/>
</dbReference>
<comment type="caution">
    <text evidence="3">The sequence shown here is derived from an EMBL/GenBank/DDBJ whole genome shotgun (WGS) entry which is preliminary data.</text>
</comment>
<dbReference type="EMBL" id="JBHSSB010000006">
    <property type="protein sequence ID" value="MFC6294117.1"/>
    <property type="molecule type" value="Genomic_DNA"/>
</dbReference>
<dbReference type="EC" id="2.4.-.-" evidence="3"/>
<keyword evidence="1" id="KW-0472">Membrane</keyword>
<feature type="transmembrane region" description="Helical" evidence="1">
    <location>
        <begin position="67"/>
        <end position="89"/>
    </location>
</feature>
<keyword evidence="1" id="KW-0812">Transmembrane</keyword>
<dbReference type="Pfam" id="PF00534">
    <property type="entry name" value="Glycos_transf_1"/>
    <property type="match status" value="1"/>
</dbReference>
<reference evidence="4" key="1">
    <citation type="journal article" date="2019" name="Int. J. Syst. Evol. Microbiol.">
        <title>The Global Catalogue of Microorganisms (GCM) 10K type strain sequencing project: providing services to taxonomists for standard genome sequencing and annotation.</title>
        <authorList>
            <consortium name="The Broad Institute Genomics Platform"/>
            <consortium name="The Broad Institute Genome Sequencing Center for Infectious Disease"/>
            <person name="Wu L."/>
            <person name="Ma J."/>
        </authorList>
    </citation>
    <scope>NUCLEOTIDE SEQUENCE [LARGE SCALE GENOMIC DNA]</scope>
    <source>
        <strain evidence="4">CCM 8934</strain>
    </source>
</reference>
<dbReference type="Proteomes" id="UP001596227">
    <property type="component" value="Unassembled WGS sequence"/>
</dbReference>
<evidence type="ECO:0000259" key="2">
    <source>
        <dbReference type="Pfam" id="PF00534"/>
    </source>
</evidence>
<keyword evidence="3" id="KW-0328">Glycosyltransferase</keyword>